<dbReference type="InterPro" id="IPR002893">
    <property type="entry name" value="Znf_MYND"/>
</dbReference>
<keyword evidence="7" id="KW-1185">Reference proteome</keyword>
<dbReference type="EMBL" id="JAUEPR010000110">
    <property type="protein sequence ID" value="KAK0463373.1"/>
    <property type="molecule type" value="Genomic_DNA"/>
</dbReference>
<dbReference type="PROSITE" id="PS50865">
    <property type="entry name" value="ZF_MYND_2"/>
    <property type="match status" value="1"/>
</dbReference>
<organism evidence="6 7">
    <name type="scientific">Armillaria novae-zelandiae</name>
    <dbReference type="NCBI Taxonomy" id="153914"/>
    <lineage>
        <taxon>Eukaryota</taxon>
        <taxon>Fungi</taxon>
        <taxon>Dikarya</taxon>
        <taxon>Basidiomycota</taxon>
        <taxon>Agaricomycotina</taxon>
        <taxon>Agaricomycetes</taxon>
        <taxon>Agaricomycetidae</taxon>
        <taxon>Agaricales</taxon>
        <taxon>Marasmiineae</taxon>
        <taxon>Physalacriaceae</taxon>
        <taxon>Armillaria</taxon>
    </lineage>
</organism>
<dbReference type="SUPFAM" id="SSF144232">
    <property type="entry name" value="HIT/MYND zinc finger-like"/>
    <property type="match status" value="1"/>
</dbReference>
<sequence length="377" mass="43250">MAKQSSPNTPSQKHSIFHILHDSTRKIHRLSHPSSSADLEHNIRIVVELSSQVTLRKILQLSEDHLPLKALQDFLWVIQPWVEEAFRTYIIKPTHANREAVFDHISYPTDSEGGSVLAVICAAPNESVFKAPVCLCWLGAILKTFVREVDCRAVKEVITWTLGCLAHVLPFSHYTVIGNLVQSGLLKDVMTAAAKMTRTDVAMEFSTKQSWLLLKDATTILGAIYERRRKCTTTPQKWQYCSECGIAVYCSRKFQKEDWTVGHRGLCIESQKVSLKGVHTKDFMFNESIIGAKILWYWHKVDNKRKDFINAGNGQYDENDSILVFDYSCSFNTSIEFHWKKAEEEDWNDVDSYKVEIMARGRGKEYLWHTTYPKVVD</sequence>
<evidence type="ECO:0000256" key="4">
    <source>
        <dbReference type="PROSITE-ProRule" id="PRU00134"/>
    </source>
</evidence>
<comment type="caution">
    <text evidence="6">The sequence shown here is derived from an EMBL/GenBank/DDBJ whole genome shotgun (WGS) entry which is preliminary data.</text>
</comment>
<dbReference type="Gene3D" id="6.10.140.2220">
    <property type="match status" value="1"/>
</dbReference>
<dbReference type="GO" id="GO:0008270">
    <property type="term" value="F:zinc ion binding"/>
    <property type="evidence" value="ECO:0007669"/>
    <property type="project" value="UniProtKB-KW"/>
</dbReference>
<keyword evidence="3" id="KW-0862">Zinc</keyword>
<evidence type="ECO:0000256" key="2">
    <source>
        <dbReference type="ARBA" id="ARBA00022771"/>
    </source>
</evidence>
<proteinExistence type="predicted"/>
<evidence type="ECO:0000313" key="7">
    <source>
        <dbReference type="Proteomes" id="UP001175227"/>
    </source>
</evidence>
<evidence type="ECO:0000256" key="3">
    <source>
        <dbReference type="ARBA" id="ARBA00022833"/>
    </source>
</evidence>
<dbReference type="Pfam" id="PF01753">
    <property type="entry name" value="zf-MYND"/>
    <property type="match status" value="1"/>
</dbReference>
<gene>
    <name evidence="6" type="ORF">IW261DRAFT_1427643</name>
</gene>
<protein>
    <recommendedName>
        <fullName evidence="5">MYND-type domain-containing protein</fullName>
    </recommendedName>
</protein>
<dbReference type="AlphaFoldDB" id="A0AA39ND96"/>
<evidence type="ECO:0000256" key="1">
    <source>
        <dbReference type="ARBA" id="ARBA00022723"/>
    </source>
</evidence>
<feature type="domain" description="MYND-type" evidence="5">
    <location>
        <begin position="228"/>
        <end position="267"/>
    </location>
</feature>
<keyword evidence="2 4" id="KW-0863">Zinc-finger</keyword>
<keyword evidence="1" id="KW-0479">Metal-binding</keyword>
<evidence type="ECO:0000259" key="5">
    <source>
        <dbReference type="PROSITE" id="PS50865"/>
    </source>
</evidence>
<name>A0AA39ND96_9AGAR</name>
<accession>A0AA39ND96</accession>
<dbReference type="Proteomes" id="UP001175227">
    <property type="component" value="Unassembled WGS sequence"/>
</dbReference>
<reference evidence="6" key="1">
    <citation type="submission" date="2023-06" db="EMBL/GenBank/DDBJ databases">
        <authorList>
            <consortium name="Lawrence Berkeley National Laboratory"/>
            <person name="Ahrendt S."/>
            <person name="Sahu N."/>
            <person name="Indic B."/>
            <person name="Wong-Bajracharya J."/>
            <person name="Merenyi Z."/>
            <person name="Ke H.-M."/>
            <person name="Monk M."/>
            <person name="Kocsube S."/>
            <person name="Drula E."/>
            <person name="Lipzen A."/>
            <person name="Balint B."/>
            <person name="Henrissat B."/>
            <person name="Andreopoulos B."/>
            <person name="Martin F.M."/>
            <person name="Harder C.B."/>
            <person name="Rigling D."/>
            <person name="Ford K.L."/>
            <person name="Foster G.D."/>
            <person name="Pangilinan J."/>
            <person name="Papanicolaou A."/>
            <person name="Barry K."/>
            <person name="LaButti K."/>
            <person name="Viragh M."/>
            <person name="Koriabine M."/>
            <person name="Yan M."/>
            <person name="Riley R."/>
            <person name="Champramary S."/>
            <person name="Plett K.L."/>
            <person name="Tsai I.J."/>
            <person name="Slot J."/>
            <person name="Sipos G."/>
            <person name="Plett J."/>
            <person name="Nagy L.G."/>
            <person name="Grigoriev I.V."/>
        </authorList>
    </citation>
    <scope>NUCLEOTIDE SEQUENCE</scope>
    <source>
        <strain evidence="6">ICMP 16352</strain>
    </source>
</reference>
<evidence type="ECO:0000313" key="6">
    <source>
        <dbReference type="EMBL" id="KAK0463373.1"/>
    </source>
</evidence>